<dbReference type="Proteomes" id="UP001233172">
    <property type="component" value="Unassembled WGS sequence"/>
</dbReference>
<dbReference type="AlphaFoldDB" id="A0AAD8B930"/>
<keyword evidence="2" id="KW-1185">Reference proteome</keyword>
<organism evidence="1 2">
    <name type="scientific">Biomphalaria pfeifferi</name>
    <name type="common">Bloodfluke planorb</name>
    <name type="synonym">Freshwater snail</name>
    <dbReference type="NCBI Taxonomy" id="112525"/>
    <lineage>
        <taxon>Eukaryota</taxon>
        <taxon>Metazoa</taxon>
        <taxon>Spiralia</taxon>
        <taxon>Lophotrochozoa</taxon>
        <taxon>Mollusca</taxon>
        <taxon>Gastropoda</taxon>
        <taxon>Heterobranchia</taxon>
        <taxon>Euthyneura</taxon>
        <taxon>Panpulmonata</taxon>
        <taxon>Hygrophila</taxon>
        <taxon>Lymnaeoidea</taxon>
        <taxon>Planorbidae</taxon>
        <taxon>Biomphalaria</taxon>
    </lineage>
</organism>
<reference evidence="1" key="1">
    <citation type="journal article" date="2023" name="PLoS Negl. Trop. Dis.">
        <title>A genome sequence for Biomphalaria pfeifferi, the major vector snail for the human-infecting parasite Schistosoma mansoni.</title>
        <authorList>
            <person name="Bu L."/>
            <person name="Lu L."/>
            <person name="Laidemitt M.R."/>
            <person name="Zhang S.M."/>
            <person name="Mutuku M."/>
            <person name="Mkoji G."/>
            <person name="Steinauer M."/>
            <person name="Loker E.S."/>
        </authorList>
    </citation>
    <scope>NUCLEOTIDE SEQUENCE</scope>
    <source>
        <strain evidence="1">KasaAsao</strain>
    </source>
</reference>
<proteinExistence type="predicted"/>
<comment type="caution">
    <text evidence="1">The sequence shown here is derived from an EMBL/GenBank/DDBJ whole genome shotgun (WGS) entry which is preliminary data.</text>
</comment>
<sequence>MYPICNASFHLVYAAQPLSCAQVFRYQRPSPPPFPNVLFSSFTGEGSGTTSQPFVLLSVVVDKLTSNTDLYQHMRIPSARKRTL</sequence>
<dbReference type="EMBL" id="JASAOG010000116">
    <property type="protein sequence ID" value="KAK0050248.1"/>
    <property type="molecule type" value="Genomic_DNA"/>
</dbReference>
<accession>A0AAD8B930</accession>
<reference evidence="1" key="2">
    <citation type="submission" date="2023-04" db="EMBL/GenBank/DDBJ databases">
        <authorList>
            <person name="Bu L."/>
            <person name="Lu L."/>
            <person name="Laidemitt M.R."/>
            <person name="Zhang S.M."/>
            <person name="Mutuku M."/>
            <person name="Mkoji G."/>
            <person name="Steinauer M."/>
            <person name="Loker E.S."/>
        </authorList>
    </citation>
    <scope>NUCLEOTIDE SEQUENCE</scope>
    <source>
        <strain evidence="1">KasaAsao</strain>
        <tissue evidence="1">Whole Snail</tissue>
    </source>
</reference>
<name>A0AAD8B930_BIOPF</name>
<evidence type="ECO:0000313" key="2">
    <source>
        <dbReference type="Proteomes" id="UP001233172"/>
    </source>
</evidence>
<gene>
    <name evidence="1" type="ORF">Bpfe_020309</name>
</gene>
<evidence type="ECO:0000313" key="1">
    <source>
        <dbReference type="EMBL" id="KAK0050248.1"/>
    </source>
</evidence>
<protein>
    <submittedName>
        <fullName evidence="1">Uncharacterized protein</fullName>
    </submittedName>
</protein>